<feature type="non-terminal residue" evidence="1">
    <location>
        <position position="1"/>
    </location>
</feature>
<dbReference type="AlphaFoldDB" id="A0A816JAB1"/>
<gene>
    <name evidence="1" type="ORF">DARMORV10_C04P29050.1</name>
</gene>
<proteinExistence type="predicted"/>
<dbReference type="Proteomes" id="UP001295469">
    <property type="component" value="Chromosome C04"/>
</dbReference>
<evidence type="ECO:0000313" key="1">
    <source>
        <dbReference type="EMBL" id="CAF1840486.1"/>
    </source>
</evidence>
<sequence>MAKLKITTHYEVVCVRMYEEETKIGGEEEEEKKEMYINVRTRDHMISFVSSREKKAREKSGDGYSEAIFTATTDGAPAIAVQAWMVLSDFPWSSICSREAEPTTHPSFGDGLFFSSSYSGFCCLHMRTTCMYRSFSCNPHV</sequence>
<dbReference type="EMBL" id="HG994368">
    <property type="protein sequence ID" value="CAF1840486.1"/>
    <property type="molecule type" value="Genomic_DNA"/>
</dbReference>
<organism evidence="1">
    <name type="scientific">Brassica napus</name>
    <name type="common">Rape</name>
    <dbReference type="NCBI Taxonomy" id="3708"/>
    <lineage>
        <taxon>Eukaryota</taxon>
        <taxon>Viridiplantae</taxon>
        <taxon>Streptophyta</taxon>
        <taxon>Embryophyta</taxon>
        <taxon>Tracheophyta</taxon>
        <taxon>Spermatophyta</taxon>
        <taxon>Magnoliopsida</taxon>
        <taxon>eudicotyledons</taxon>
        <taxon>Gunneridae</taxon>
        <taxon>Pentapetalae</taxon>
        <taxon>rosids</taxon>
        <taxon>malvids</taxon>
        <taxon>Brassicales</taxon>
        <taxon>Brassicaceae</taxon>
        <taxon>Brassiceae</taxon>
        <taxon>Brassica</taxon>
    </lineage>
</organism>
<accession>A0A816JAB1</accession>
<name>A0A816JAB1_BRANA</name>
<reference evidence="1" key="1">
    <citation type="submission" date="2021-01" db="EMBL/GenBank/DDBJ databases">
        <authorList>
            <consortium name="Genoscope - CEA"/>
            <person name="William W."/>
        </authorList>
    </citation>
    <scope>NUCLEOTIDE SEQUENCE</scope>
</reference>
<protein>
    <submittedName>
        <fullName evidence="1">(rape) hypothetical protein</fullName>
    </submittedName>
</protein>